<dbReference type="EMBL" id="BAABCV010000003">
    <property type="protein sequence ID" value="GAA4090572.1"/>
    <property type="molecule type" value="Genomic_DNA"/>
</dbReference>
<evidence type="ECO:0000313" key="1">
    <source>
        <dbReference type="EMBL" id="GAA4090572.1"/>
    </source>
</evidence>
<proteinExistence type="predicted"/>
<protein>
    <recommendedName>
        <fullName evidence="3">Lipocalin-like domain-containing protein</fullName>
    </recommendedName>
</protein>
<evidence type="ECO:0000313" key="2">
    <source>
        <dbReference type="Proteomes" id="UP001500841"/>
    </source>
</evidence>
<dbReference type="RefSeq" id="WP_345101430.1">
    <property type="nucleotide sequence ID" value="NZ_BAABCV010000003.1"/>
</dbReference>
<comment type="caution">
    <text evidence="1">The sequence shown here is derived from an EMBL/GenBank/DDBJ whole genome shotgun (WGS) entry which is preliminary data.</text>
</comment>
<name>A0ABP7WK48_9SPHI</name>
<evidence type="ECO:0008006" key="3">
    <source>
        <dbReference type="Google" id="ProtNLM"/>
    </source>
</evidence>
<gene>
    <name evidence="1" type="ORF">GCM10022392_10180</name>
</gene>
<reference evidence="2" key="1">
    <citation type="journal article" date="2019" name="Int. J. Syst. Evol. Microbiol.">
        <title>The Global Catalogue of Microorganisms (GCM) 10K type strain sequencing project: providing services to taxonomists for standard genome sequencing and annotation.</title>
        <authorList>
            <consortium name="The Broad Institute Genomics Platform"/>
            <consortium name="The Broad Institute Genome Sequencing Center for Infectious Disease"/>
            <person name="Wu L."/>
            <person name="Ma J."/>
        </authorList>
    </citation>
    <scope>NUCLEOTIDE SEQUENCE [LARGE SCALE GENOMIC DNA]</scope>
    <source>
        <strain evidence="2">JCM 17085</strain>
    </source>
</reference>
<accession>A0ABP7WK48</accession>
<dbReference type="Proteomes" id="UP001500841">
    <property type="component" value="Unassembled WGS sequence"/>
</dbReference>
<sequence length="131" mass="15014">MQKAATLLTLLATLSFTDREATLNGKWNYAGGWFNHKLSAAPKDYIQQRKYTDRGFDAWLYAKGEKDLKYESGTYTLQGDSCLESQTFCLQDQSMIGKTMHYHYAIRNDTLILNGILPNGAVIEDYWVKEK</sequence>
<organism evidence="1 2">
    <name type="scientific">Mucilaginibacter panaciglaebae</name>
    <dbReference type="NCBI Taxonomy" id="502331"/>
    <lineage>
        <taxon>Bacteria</taxon>
        <taxon>Pseudomonadati</taxon>
        <taxon>Bacteroidota</taxon>
        <taxon>Sphingobacteriia</taxon>
        <taxon>Sphingobacteriales</taxon>
        <taxon>Sphingobacteriaceae</taxon>
        <taxon>Mucilaginibacter</taxon>
    </lineage>
</organism>
<keyword evidence="2" id="KW-1185">Reference proteome</keyword>